<dbReference type="GeneID" id="78412310"/>
<dbReference type="GO" id="GO:0003688">
    <property type="term" value="F:DNA replication origin binding"/>
    <property type="evidence" value="ECO:0007669"/>
    <property type="project" value="UniProtKB-UniRule"/>
</dbReference>
<dbReference type="EMBL" id="ACKZ01000022">
    <property type="protein sequence ID" value="EEW36694.1"/>
    <property type="molecule type" value="Genomic_DNA"/>
</dbReference>
<keyword evidence="5 8" id="KW-0067">ATP-binding</keyword>
<dbReference type="Gene3D" id="3.40.50.300">
    <property type="entry name" value="P-loop containing nucleotide triphosphate hydrolases"/>
    <property type="match status" value="1"/>
</dbReference>
<dbReference type="CDD" id="cd06571">
    <property type="entry name" value="Bac_DnaA_C"/>
    <property type="match status" value="1"/>
</dbReference>
<dbReference type="Proteomes" id="UP000005926">
    <property type="component" value="Unassembled WGS sequence"/>
</dbReference>
<feature type="binding site" evidence="8">
    <location>
        <position position="168"/>
    </location>
    <ligand>
        <name>ATP</name>
        <dbReference type="ChEBI" id="CHEBI:30616"/>
    </ligand>
</feature>
<keyword evidence="7 8" id="KW-0238">DNA-binding</keyword>
<dbReference type="eggNOG" id="COG0593">
    <property type="taxonomic scope" value="Bacteria"/>
</dbReference>
<dbReference type="GO" id="GO:0005886">
    <property type="term" value="C:plasma membrane"/>
    <property type="evidence" value="ECO:0007669"/>
    <property type="project" value="TreeGrafter"/>
</dbReference>
<evidence type="ECO:0000259" key="12">
    <source>
        <dbReference type="SMART" id="SM00382"/>
    </source>
</evidence>
<evidence type="ECO:0000313" key="15">
    <source>
        <dbReference type="Proteomes" id="UP000005926"/>
    </source>
</evidence>
<comment type="caution">
    <text evidence="14">The sequence shown here is derived from an EMBL/GenBank/DDBJ whole genome shotgun (WGS) entry which is preliminary data.</text>
</comment>
<organism evidence="14 15">
    <name type="scientific">Granulicatella adiacens ATCC 49175</name>
    <dbReference type="NCBI Taxonomy" id="638301"/>
    <lineage>
        <taxon>Bacteria</taxon>
        <taxon>Bacillati</taxon>
        <taxon>Bacillota</taxon>
        <taxon>Bacilli</taxon>
        <taxon>Lactobacillales</taxon>
        <taxon>Carnobacteriaceae</taxon>
        <taxon>Granulicatella</taxon>
    </lineage>
</organism>
<dbReference type="GO" id="GO:0005524">
    <property type="term" value="F:ATP binding"/>
    <property type="evidence" value="ECO:0007669"/>
    <property type="project" value="UniProtKB-UniRule"/>
</dbReference>
<dbReference type="Gene3D" id="3.30.300.180">
    <property type="match status" value="1"/>
</dbReference>
<dbReference type="PANTHER" id="PTHR30050:SF2">
    <property type="entry name" value="CHROMOSOMAL REPLICATION INITIATOR PROTEIN DNAA"/>
    <property type="match status" value="1"/>
</dbReference>
<proteinExistence type="inferred from homology"/>
<dbReference type="SUPFAM" id="SSF52540">
    <property type="entry name" value="P-loop containing nucleoside triphosphate hydrolases"/>
    <property type="match status" value="1"/>
</dbReference>
<dbReference type="STRING" id="638301.HMPREF0444_1569"/>
<dbReference type="Gene3D" id="1.10.1750.10">
    <property type="match status" value="1"/>
</dbReference>
<feature type="region of interest" description="Domain I, interacts with DnaA modulators" evidence="8">
    <location>
        <begin position="1"/>
        <end position="102"/>
    </location>
</feature>
<comment type="caution">
    <text evidence="8">Lacks conserved residue(s) required for the propagation of feature annotation.</text>
</comment>
<dbReference type="SMART" id="SM00382">
    <property type="entry name" value="AAA"/>
    <property type="match status" value="1"/>
</dbReference>
<dbReference type="NCBIfam" id="TIGR00362">
    <property type="entry name" value="DnaA"/>
    <property type="match status" value="1"/>
</dbReference>
<dbReference type="Pfam" id="PF08299">
    <property type="entry name" value="Bac_DnaA_C"/>
    <property type="match status" value="1"/>
</dbReference>
<keyword evidence="3 8" id="KW-0235">DNA replication</keyword>
<evidence type="ECO:0000256" key="4">
    <source>
        <dbReference type="ARBA" id="ARBA00022741"/>
    </source>
</evidence>
<evidence type="ECO:0000256" key="9">
    <source>
        <dbReference type="NCBIfam" id="TIGR00362"/>
    </source>
</evidence>
<dbReference type="InterPro" id="IPR024633">
    <property type="entry name" value="DnaA_N_dom"/>
</dbReference>
<feature type="domain" description="Chromosomal replication initiator DnaA C-terminal" evidence="13">
    <location>
        <begin position="365"/>
        <end position="433"/>
    </location>
</feature>
<dbReference type="InterPro" id="IPR018312">
    <property type="entry name" value="Chromosome_initiator_DnaA_CS"/>
</dbReference>
<feature type="region of interest" description="Domain III, AAA+ region" evidence="8">
    <location>
        <begin position="120"/>
        <end position="336"/>
    </location>
</feature>
<feature type="binding site" evidence="8">
    <location>
        <position position="164"/>
    </location>
    <ligand>
        <name>ATP</name>
        <dbReference type="ChEBI" id="CHEBI:30616"/>
    </ligand>
</feature>
<feature type="domain" description="AAA+ ATPase" evidence="12">
    <location>
        <begin position="153"/>
        <end position="287"/>
    </location>
</feature>
<dbReference type="GO" id="GO:0005737">
    <property type="term" value="C:cytoplasm"/>
    <property type="evidence" value="ECO:0007669"/>
    <property type="project" value="UniProtKB-SubCell"/>
</dbReference>
<evidence type="ECO:0000256" key="6">
    <source>
        <dbReference type="ARBA" id="ARBA00023121"/>
    </source>
</evidence>
<feature type="binding site" evidence="8">
    <location>
        <position position="167"/>
    </location>
    <ligand>
        <name>ATP</name>
        <dbReference type="ChEBI" id="CHEBI:30616"/>
    </ligand>
</feature>
<dbReference type="HOGENOM" id="CLU_026910_3_1_9"/>
<evidence type="ECO:0000256" key="2">
    <source>
        <dbReference type="ARBA" id="ARBA00022490"/>
    </source>
</evidence>
<dbReference type="SMART" id="SM00760">
    <property type="entry name" value="Bac_DnaA_C"/>
    <property type="match status" value="1"/>
</dbReference>
<dbReference type="InterPro" id="IPR010921">
    <property type="entry name" value="Trp_repressor/repl_initiator"/>
</dbReference>
<dbReference type="SUPFAM" id="SSF48295">
    <property type="entry name" value="TrpR-like"/>
    <property type="match status" value="1"/>
</dbReference>
<dbReference type="GO" id="GO:0006270">
    <property type="term" value="P:DNA replication initiation"/>
    <property type="evidence" value="ECO:0007669"/>
    <property type="project" value="UniProtKB-UniRule"/>
</dbReference>
<evidence type="ECO:0000313" key="14">
    <source>
        <dbReference type="EMBL" id="EEW36694.1"/>
    </source>
</evidence>
<dbReference type="InterPro" id="IPR003593">
    <property type="entry name" value="AAA+_ATPase"/>
</dbReference>
<dbReference type="AlphaFoldDB" id="C8NI24"/>
<dbReference type="Pfam" id="PF11638">
    <property type="entry name" value="DnaA_N"/>
    <property type="match status" value="1"/>
</dbReference>
<dbReference type="Pfam" id="PF00308">
    <property type="entry name" value="Bac_DnaA"/>
    <property type="match status" value="1"/>
</dbReference>
<keyword evidence="15" id="KW-1185">Reference proteome</keyword>
<dbReference type="InterPro" id="IPR038454">
    <property type="entry name" value="DnaA_N_sf"/>
</dbReference>
<dbReference type="Gene3D" id="1.10.8.60">
    <property type="match status" value="1"/>
</dbReference>
<dbReference type="HAMAP" id="MF_00377">
    <property type="entry name" value="DnaA_bact"/>
    <property type="match status" value="1"/>
</dbReference>
<dbReference type="InterPro" id="IPR001957">
    <property type="entry name" value="Chromosome_initiator_DnaA"/>
</dbReference>
<keyword evidence="6 8" id="KW-0446">Lipid-binding</keyword>
<dbReference type="RefSeq" id="WP_005608203.1">
    <property type="nucleotide sequence ID" value="NZ_CP102283.1"/>
</dbReference>
<evidence type="ECO:0000256" key="10">
    <source>
        <dbReference type="RuleBase" id="RU000577"/>
    </source>
</evidence>
<comment type="function">
    <text evidence="8 10">Plays an essential role in the initiation and regulation of chromosomal replication. ATP-DnaA binds to the origin of replication (oriC) to initiate formation of the DNA replication initiation complex once per cell cycle. Binds the DnaA box (a 9 base pair repeat at the origin) and separates the double-stranded (ds)DNA. Forms a right-handed helical filament on oriC DNA; dsDNA binds to the exterior of the filament while single-stranded (ss)DNA is stabiized in the filament's interior. The ATP-DnaA-oriC complex binds and stabilizes one strand of the AT-rich DNA unwinding element (DUE), permitting loading of DNA polymerase. After initiation quickly degrades to an ADP-DnaA complex that is not apt for DNA replication. Binds acidic phospholipids.</text>
</comment>
<accession>C8NI24</accession>
<feature type="region of interest" description="Domain IV, binds dsDNA" evidence="8">
    <location>
        <begin position="337"/>
        <end position="456"/>
    </location>
</feature>
<name>C8NI24_9LACT</name>
<gene>
    <name evidence="8 14" type="primary">dnaA</name>
    <name evidence="14" type="ORF">HMPREF0444_1569</name>
</gene>
<dbReference type="PANTHER" id="PTHR30050">
    <property type="entry name" value="CHROMOSOMAL REPLICATION INITIATOR PROTEIN DNAA"/>
    <property type="match status" value="1"/>
</dbReference>
<dbReference type="GO" id="GO:0008289">
    <property type="term" value="F:lipid binding"/>
    <property type="evidence" value="ECO:0007669"/>
    <property type="project" value="UniProtKB-KW"/>
</dbReference>
<feature type="binding site" evidence="8">
    <location>
        <position position="166"/>
    </location>
    <ligand>
        <name>ATP</name>
        <dbReference type="ChEBI" id="CHEBI:30616"/>
    </ligand>
</feature>
<evidence type="ECO:0000256" key="8">
    <source>
        <dbReference type="HAMAP-Rule" id="MF_00377"/>
    </source>
</evidence>
<comment type="subunit">
    <text evidence="8">Oligomerizes as a right-handed, spiral filament on DNA at oriC.</text>
</comment>
<evidence type="ECO:0000259" key="13">
    <source>
        <dbReference type="SMART" id="SM00760"/>
    </source>
</evidence>
<dbReference type="CDD" id="cd00009">
    <property type="entry name" value="AAA"/>
    <property type="match status" value="1"/>
</dbReference>
<dbReference type="PRINTS" id="PR00051">
    <property type="entry name" value="DNAA"/>
</dbReference>
<comment type="subcellular location">
    <subcellularLocation>
        <location evidence="8">Cytoplasm</location>
    </subcellularLocation>
</comment>
<dbReference type="FunFam" id="3.40.50.300:FF:000668">
    <property type="entry name" value="Chromosomal replication initiator protein DnaA"/>
    <property type="match status" value="1"/>
</dbReference>
<sequence length="456" mass="51914">MNSIQDFWDILLEQFEKTNSEFTFNHWIKPAEPVRIEKNILYIKVPSQTFARYWQDNLLRDIIEFGYDYFRQSFEPRFITPESDFEPTISSFQSNNSNIEETQTTGLSHPSPTAIEEDSHLNPKYTFDTFIIGKGNQMATAAARYVAENPGTAYNPLFFYGGVGLGKTHLMQAIGNDYKKNHPTARVKYVTSEEFMNEMIASIGSKTPQEFRNRYRNVDILLVDDIQFLAAKEATQEEFFHTFNALFNNQKQIVLTSDRQPTEIKALQERLVSRFVSGLPVDITPPDLETRIAILQNKAQSLGFNIPIDVLSYVAGHIQSNVRELEGALMRLQAYSVMVGEDISTDLAAEALKNLLPGGKEKLLSIHDIQSAVAKYYNITVEDIKGKKRTKTMVQPRQIAMYLSRELTGSSLQKIGSDFGRDHSTVLHAYEKISLEVKENTETTQVINEIKGLLHQ</sequence>
<dbReference type="InterPro" id="IPR013159">
    <property type="entry name" value="DnaA_C"/>
</dbReference>
<dbReference type="FunFam" id="1.10.8.60:FF:000003">
    <property type="entry name" value="Chromosomal replication initiator protein DnaA"/>
    <property type="match status" value="1"/>
</dbReference>
<evidence type="ECO:0000256" key="5">
    <source>
        <dbReference type="ARBA" id="ARBA00022840"/>
    </source>
</evidence>
<keyword evidence="2 8" id="KW-0963">Cytoplasm</keyword>
<reference evidence="14 15" key="1">
    <citation type="submission" date="2009-08" db="EMBL/GenBank/DDBJ databases">
        <authorList>
            <person name="Muzny D."/>
            <person name="Qin X."/>
            <person name="Deng J."/>
            <person name="Jiang H."/>
            <person name="Liu Y."/>
            <person name="Qu J."/>
            <person name="Song X.-Z."/>
            <person name="Zhang L."/>
            <person name="Thornton R."/>
            <person name="Coyle M."/>
            <person name="Francisco L."/>
            <person name="Jackson L."/>
            <person name="Javaid M."/>
            <person name="Korchina V."/>
            <person name="Kovar C."/>
            <person name="Mata R."/>
            <person name="Mathew T."/>
            <person name="Ngo R."/>
            <person name="Nguyen L."/>
            <person name="Nguyen N."/>
            <person name="Okwuonu G."/>
            <person name="Ongeri F."/>
            <person name="Pham C."/>
            <person name="Simmons D."/>
            <person name="Wilczek-Boney K."/>
            <person name="Hale W."/>
            <person name="Jakkamsetti A."/>
            <person name="Pham P."/>
            <person name="Ruth R."/>
            <person name="San Lucas F."/>
            <person name="Warren J."/>
            <person name="Zhang J."/>
            <person name="Zhao Z."/>
            <person name="Zhou C."/>
            <person name="Zhu D."/>
            <person name="Lee S."/>
            <person name="Bess C."/>
            <person name="Blankenburg K."/>
            <person name="Forbes L."/>
            <person name="Fu Q."/>
            <person name="Gubbala S."/>
            <person name="Hirani K."/>
            <person name="Jayaseelan J.C."/>
            <person name="Lara F."/>
            <person name="Munidasa M."/>
            <person name="Palculict T."/>
            <person name="Patil S."/>
            <person name="Pu L.-L."/>
            <person name="Saada N."/>
            <person name="Tang L."/>
            <person name="Weissenberger G."/>
            <person name="Zhu Y."/>
            <person name="Hemphill L."/>
            <person name="Shang Y."/>
            <person name="Youmans B."/>
            <person name="Ayvaz T."/>
            <person name="Ross M."/>
            <person name="Santibanez J."/>
            <person name="Aqrawi P."/>
            <person name="Gross S."/>
            <person name="Joshi V."/>
            <person name="Fowler G."/>
            <person name="Nazareth L."/>
            <person name="Reid J."/>
            <person name="Worley K."/>
            <person name="Petrosino J."/>
            <person name="Highlander S."/>
            <person name="Gibbs R."/>
        </authorList>
    </citation>
    <scope>NUCLEOTIDE SEQUENCE [LARGE SCALE GENOMIC DNA]</scope>
    <source>
        <strain evidence="14 15">ATCC 49175</strain>
    </source>
</reference>
<evidence type="ECO:0000256" key="11">
    <source>
        <dbReference type="RuleBase" id="RU004227"/>
    </source>
</evidence>
<dbReference type="InterPro" id="IPR027417">
    <property type="entry name" value="P-loop_NTPase"/>
</dbReference>
<dbReference type="InterPro" id="IPR020591">
    <property type="entry name" value="Chromosome_initiator_DnaA-like"/>
</dbReference>
<comment type="similarity">
    <text evidence="1 8 11">Belongs to the DnaA family.</text>
</comment>
<evidence type="ECO:0000256" key="3">
    <source>
        <dbReference type="ARBA" id="ARBA00022705"/>
    </source>
</evidence>
<protein>
    <recommendedName>
        <fullName evidence="8 9">Chromosomal replication initiator protein DnaA</fullName>
    </recommendedName>
</protein>
<dbReference type="PROSITE" id="PS01008">
    <property type="entry name" value="DNAA"/>
    <property type="match status" value="1"/>
</dbReference>
<keyword evidence="4 8" id="KW-0547">Nucleotide-binding</keyword>
<dbReference type="InterPro" id="IPR013317">
    <property type="entry name" value="DnaA_dom"/>
</dbReference>
<evidence type="ECO:0000256" key="7">
    <source>
        <dbReference type="ARBA" id="ARBA00023125"/>
    </source>
</evidence>
<dbReference type="GO" id="GO:0006275">
    <property type="term" value="P:regulation of DNA replication"/>
    <property type="evidence" value="ECO:0007669"/>
    <property type="project" value="UniProtKB-UniRule"/>
</dbReference>
<evidence type="ECO:0000256" key="1">
    <source>
        <dbReference type="ARBA" id="ARBA00006583"/>
    </source>
</evidence>
<comment type="domain">
    <text evidence="8">Domain I is involved in oligomerization and binding regulators, domain II is flexibile and of varying length in different bacteria, domain III forms the AAA+ region, while domain IV binds dsDNA.</text>
</comment>